<feature type="compositionally biased region" description="Basic and acidic residues" evidence="1">
    <location>
        <begin position="34"/>
        <end position="47"/>
    </location>
</feature>
<reference evidence="2" key="1">
    <citation type="submission" date="2018-05" db="EMBL/GenBank/DDBJ databases">
        <authorList>
            <person name="Lanie J.A."/>
            <person name="Ng W.-L."/>
            <person name="Kazmierczak K.M."/>
            <person name="Andrzejewski T.M."/>
            <person name="Davidsen T.M."/>
            <person name="Wayne K.J."/>
            <person name="Tettelin H."/>
            <person name="Glass J.I."/>
            <person name="Rusch D."/>
            <person name="Podicherti R."/>
            <person name="Tsui H.-C.T."/>
            <person name="Winkler M.E."/>
        </authorList>
    </citation>
    <scope>NUCLEOTIDE SEQUENCE</scope>
</reference>
<dbReference type="EMBL" id="UINC01002756">
    <property type="protein sequence ID" value="SUZ99974.1"/>
    <property type="molecule type" value="Genomic_DNA"/>
</dbReference>
<accession>A0A381S906</accession>
<gene>
    <name evidence="2" type="ORF">METZ01_LOCUS52828</name>
</gene>
<dbReference type="AlphaFoldDB" id="A0A381S906"/>
<name>A0A381S906_9ZZZZ</name>
<feature type="region of interest" description="Disordered" evidence="1">
    <location>
        <begin position="1"/>
        <end position="58"/>
    </location>
</feature>
<sequence length="58" mass="6549">MKHVADCCRHAQPETDQGKKRGRPQPLIEQISTEEPKPGRDREHDANRSVSGELASDR</sequence>
<protein>
    <submittedName>
        <fullName evidence="2">Uncharacterized protein</fullName>
    </submittedName>
</protein>
<proteinExistence type="predicted"/>
<feature type="compositionally biased region" description="Basic and acidic residues" evidence="1">
    <location>
        <begin position="1"/>
        <end position="19"/>
    </location>
</feature>
<evidence type="ECO:0000313" key="2">
    <source>
        <dbReference type="EMBL" id="SUZ99974.1"/>
    </source>
</evidence>
<organism evidence="2">
    <name type="scientific">marine metagenome</name>
    <dbReference type="NCBI Taxonomy" id="408172"/>
    <lineage>
        <taxon>unclassified sequences</taxon>
        <taxon>metagenomes</taxon>
        <taxon>ecological metagenomes</taxon>
    </lineage>
</organism>
<evidence type="ECO:0000256" key="1">
    <source>
        <dbReference type="SAM" id="MobiDB-lite"/>
    </source>
</evidence>